<dbReference type="Proteomes" id="UP000199229">
    <property type="component" value="Unassembled WGS sequence"/>
</dbReference>
<dbReference type="PANTHER" id="PTHR43968:SF6">
    <property type="entry name" value="GLUTATHIONE S-TRANSFERASE OMEGA"/>
    <property type="match status" value="1"/>
</dbReference>
<keyword evidence="3" id="KW-1185">Reference proteome</keyword>
<dbReference type="OrthoDB" id="9795329at2"/>
<feature type="domain" description="GST N-terminal" evidence="1">
    <location>
        <begin position="1"/>
        <end position="82"/>
    </location>
</feature>
<evidence type="ECO:0000313" key="3">
    <source>
        <dbReference type="Proteomes" id="UP000199229"/>
    </source>
</evidence>
<keyword evidence="2" id="KW-0808">Transferase</keyword>
<dbReference type="SUPFAM" id="SSF47616">
    <property type="entry name" value="GST C-terminal domain-like"/>
    <property type="match status" value="1"/>
</dbReference>
<dbReference type="InterPro" id="IPR036282">
    <property type="entry name" value="Glutathione-S-Trfase_C_sf"/>
</dbReference>
<dbReference type="AlphaFoldDB" id="A0A1I2SIQ7"/>
<dbReference type="Gene3D" id="1.20.1050.10">
    <property type="match status" value="1"/>
</dbReference>
<dbReference type="InterPro" id="IPR050983">
    <property type="entry name" value="GST_Omega/HSP26"/>
</dbReference>
<dbReference type="InterPro" id="IPR036249">
    <property type="entry name" value="Thioredoxin-like_sf"/>
</dbReference>
<dbReference type="InterPro" id="IPR004045">
    <property type="entry name" value="Glutathione_S-Trfase_N"/>
</dbReference>
<dbReference type="GO" id="GO:0016740">
    <property type="term" value="F:transferase activity"/>
    <property type="evidence" value="ECO:0007669"/>
    <property type="project" value="UniProtKB-KW"/>
</dbReference>
<evidence type="ECO:0000259" key="1">
    <source>
        <dbReference type="PROSITE" id="PS50404"/>
    </source>
</evidence>
<dbReference type="GO" id="GO:0005737">
    <property type="term" value="C:cytoplasm"/>
    <property type="evidence" value="ECO:0007669"/>
    <property type="project" value="TreeGrafter"/>
</dbReference>
<accession>A0A1I2SIQ7</accession>
<dbReference type="Pfam" id="PF13410">
    <property type="entry name" value="GST_C_2"/>
    <property type="match status" value="1"/>
</dbReference>
<dbReference type="PANTHER" id="PTHR43968">
    <property type="match status" value="1"/>
</dbReference>
<dbReference type="RefSeq" id="WP_091969577.1">
    <property type="nucleotide sequence ID" value="NZ_FOPM01000004.1"/>
</dbReference>
<name>A0A1I2SIQ7_9HYPH</name>
<gene>
    <name evidence="2" type="ORF">SAMN05192565_104133</name>
</gene>
<dbReference type="CDD" id="cd03205">
    <property type="entry name" value="GST_C_6"/>
    <property type="match status" value="1"/>
</dbReference>
<dbReference type="SUPFAM" id="SSF52833">
    <property type="entry name" value="Thioredoxin-like"/>
    <property type="match status" value="1"/>
</dbReference>
<protein>
    <submittedName>
        <fullName evidence="2">Glutathione S-transferase</fullName>
    </submittedName>
</protein>
<sequence length="203" mass="21585">MKLFHSPFSPFVRKVTVVADELGLAERIELLPSAAHPTQRDATIRALHPLAQVPTLITDEGIALADSRVICEYLDALGGGGVFPPSGSARWIALGDQSTADGLLDAALLLRYELTVRTEGERSAAWIAGQTAKIEGVLDSFEAGVGTLANRVDIGTITVACALGYLDVRFPDLAWRRRAPALGAWADGFAERPSLRATKPPAA</sequence>
<proteinExistence type="predicted"/>
<dbReference type="CDD" id="cd03049">
    <property type="entry name" value="GST_N_3"/>
    <property type="match status" value="1"/>
</dbReference>
<dbReference type="Pfam" id="PF13409">
    <property type="entry name" value="GST_N_2"/>
    <property type="match status" value="1"/>
</dbReference>
<dbReference type="STRING" id="582675.SAMN05192565_104133"/>
<dbReference type="EMBL" id="FOPM01000004">
    <property type="protein sequence ID" value="SFG49821.1"/>
    <property type="molecule type" value="Genomic_DNA"/>
</dbReference>
<reference evidence="3" key="1">
    <citation type="submission" date="2016-10" db="EMBL/GenBank/DDBJ databases">
        <authorList>
            <person name="Varghese N."/>
            <person name="Submissions S."/>
        </authorList>
    </citation>
    <scope>NUCLEOTIDE SEQUENCE [LARGE SCALE GENOMIC DNA]</scope>
    <source>
        <strain evidence="3">Gh-105</strain>
    </source>
</reference>
<organism evidence="2 3">
    <name type="scientific">Methylobacterium gossipiicola</name>
    <dbReference type="NCBI Taxonomy" id="582675"/>
    <lineage>
        <taxon>Bacteria</taxon>
        <taxon>Pseudomonadati</taxon>
        <taxon>Pseudomonadota</taxon>
        <taxon>Alphaproteobacteria</taxon>
        <taxon>Hyphomicrobiales</taxon>
        <taxon>Methylobacteriaceae</taxon>
        <taxon>Methylobacterium</taxon>
    </lineage>
</organism>
<dbReference type="Gene3D" id="3.40.30.10">
    <property type="entry name" value="Glutaredoxin"/>
    <property type="match status" value="1"/>
</dbReference>
<evidence type="ECO:0000313" key="2">
    <source>
        <dbReference type="EMBL" id="SFG49821.1"/>
    </source>
</evidence>
<dbReference type="PROSITE" id="PS50404">
    <property type="entry name" value="GST_NTER"/>
    <property type="match status" value="1"/>
</dbReference>